<evidence type="ECO:0000313" key="8">
    <source>
        <dbReference type="Proteomes" id="UP000230007"/>
    </source>
</evidence>
<organism evidence="7 8">
    <name type="scientific">Candidatus Colwellbacteria bacterium CG23_combo_of_CG06-09_8_20_14_all_42_19</name>
    <dbReference type="NCBI Taxonomy" id="1974541"/>
    <lineage>
        <taxon>Bacteria</taxon>
        <taxon>Candidatus Colwelliibacteriota</taxon>
    </lineage>
</organism>
<proteinExistence type="inferred from homology"/>
<dbReference type="Pfam" id="PF00453">
    <property type="entry name" value="Ribosomal_L20"/>
    <property type="match status" value="1"/>
</dbReference>
<comment type="caution">
    <text evidence="7">The sequence shown here is derived from an EMBL/GenBank/DDBJ whole genome shotgun (WGS) entry which is preliminary data.</text>
</comment>
<evidence type="ECO:0000256" key="1">
    <source>
        <dbReference type="ARBA" id="ARBA00007698"/>
    </source>
</evidence>
<accession>A0A2H0ALJ2</accession>
<dbReference type="NCBIfam" id="TIGR01032">
    <property type="entry name" value="rplT_bact"/>
    <property type="match status" value="1"/>
</dbReference>
<evidence type="ECO:0000256" key="5">
    <source>
        <dbReference type="HAMAP-Rule" id="MF_00382"/>
    </source>
</evidence>
<evidence type="ECO:0000256" key="6">
    <source>
        <dbReference type="RuleBase" id="RU000560"/>
    </source>
</evidence>
<dbReference type="Proteomes" id="UP000230007">
    <property type="component" value="Unassembled WGS sequence"/>
</dbReference>
<dbReference type="GO" id="GO:0000027">
    <property type="term" value="P:ribosomal large subunit assembly"/>
    <property type="evidence" value="ECO:0007669"/>
    <property type="project" value="UniProtKB-UniRule"/>
</dbReference>
<reference evidence="7 8" key="1">
    <citation type="submission" date="2017-09" db="EMBL/GenBank/DDBJ databases">
        <title>Depth-based differentiation of microbial function through sediment-hosted aquifers and enrichment of novel symbionts in the deep terrestrial subsurface.</title>
        <authorList>
            <person name="Probst A.J."/>
            <person name="Ladd B."/>
            <person name="Jarett J.K."/>
            <person name="Geller-Mcgrath D.E."/>
            <person name="Sieber C.M."/>
            <person name="Emerson J.B."/>
            <person name="Anantharaman K."/>
            <person name="Thomas B.C."/>
            <person name="Malmstrom R."/>
            <person name="Stieglmeier M."/>
            <person name="Klingl A."/>
            <person name="Woyke T."/>
            <person name="Ryan C.M."/>
            <person name="Banfield J.F."/>
        </authorList>
    </citation>
    <scope>NUCLEOTIDE SEQUENCE [LARGE SCALE GENOMIC DNA]</scope>
    <source>
        <strain evidence="7">CG23_combo_of_CG06-09_8_20_14_all_42_19</strain>
    </source>
</reference>
<dbReference type="GO" id="GO:0005840">
    <property type="term" value="C:ribosome"/>
    <property type="evidence" value="ECO:0007669"/>
    <property type="project" value="UniProtKB-KW"/>
</dbReference>
<dbReference type="Gene3D" id="1.10.1900.20">
    <property type="entry name" value="Ribosomal protein L20"/>
    <property type="match status" value="1"/>
</dbReference>
<dbReference type="FunFam" id="1.10.1900.20:FF:000001">
    <property type="entry name" value="50S ribosomal protein L20"/>
    <property type="match status" value="1"/>
</dbReference>
<dbReference type="HAMAP" id="MF_00382">
    <property type="entry name" value="Ribosomal_bL20"/>
    <property type="match status" value="1"/>
</dbReference>
<dbReference type="AlphaFoldDB" id="A0A2H0ALJ2"/>
<sequence length="116" mass="13576">MPRVKRGKIAHKKREKILRYTKGFKWGRKSKERAAKEALLHAWSHSFRGRKEKKRNFRSLWQVKINAASRANGLTYGKLIALLKKENIKLDRKILANIAENHPEMFKKLVAEIKGS</sequence>
<comment type="similarity">
    <text evidence="1 5 6">Belongs to the bacterial ribosomal protein bL20 family.</text>
</comment>
<keyword evidence="5 6" id="KW-0699">rRNA-binding</keyword>
<dbReference type="SUPFAM" id="SSF74731">
    <property type="entry name" value="Ribosomal protein L20"/>
    <property type="match status" value="1"/>
</dbReference>
<evidence type="ECO:0000313" key="7">
    <source>
        <dbReference type="EMBL" id="PIP46285.1"/>
    </source>
</evidence>
<dbReference type="GO" id="GO:1990904">
    <property type="term" value="C:ribonucleoprotein complex"/>
    <property type="evidence" value="ECO:0007669"/>
    <property type="project" value="UniProtKB-KW"/>
</dbReference>
<evidence type="ECO:0000256" key="3">
    <source>
        <dbReference type="ARBA" id="ARBA00023274"/>
    </source>
</evidence>
<dbReference type="InterPro" id="IPR005813">
    <property type="entry name" value="Ribosomal_bL20"/>
</dbReference>
<dbReference type="Gene3D" id="6.10.160.10">
    <property type="match status" value="1"/>
</dbReference>
<dbReference type="GO" id="GO:0003735">
    <property type="term" value="F:structural constituent of ribosome"/>
    <property type="evidence" value="ECO:0007669"/>
    <property type="project" value="InterPro"/>
</dbReference>
<keyword evidence="3 5" id="KW-0687">Ribonucleoprotein</keyword>
<dbReference type="EMBL" id="PCSK01000021">
    <property type="protein sequence ID" value="PIP46285.1"/>
    <property type="molecule type" value="Genomic_DNA"/>
</dbReference>
<dbReference type="PANTHER" id="PTHR10986">
    <property type="entry name" value="39S RIBOSOMAL PROTEIN L20"/>
    <property type="match status" value="1"/>
</dbReference>
<dbReference type="GO" id="GO:0006412">
    <property type="term" value="P:translation"/>
    <property type="evidence" value="ECO:0007669"/>
    <property type="project" value="InterPro"/>
</dbReference>
<dbReference type="InterPro" id="IPR035566">
    <property type="entry name" value="Ribosomal_protein_bL20_C"/>
</dbReference>
<protein>
    <recommendedName>
        <fullName evidence="4 5">Large ribosomal subunit protein bL20</fullName>
    </recommendedName>
</protein>
<keyword evidence="5 6" id="KW-0694">RNA-binding</keyword>
<evidence type="ECO:0000256" key="4">
    <source>
        <dbReference type="ARBA" id="ARBA00035172"/>
    </source>
</evidence>
<dbReference type="CDD" id="cd07026">
    <property type="entry name" value="Ribosomal_L20"/>
    <property type="match status" value="1"/>
</dbReference>
<dbReference type="PRINTS" id="PR00062">
    <property type="entry name" value="RIBOSOMALL20"/>
</dbReference>
<dbReference type="GO" id="GO:0019843">
    <property type="term" value="F:rRNA binding"/>
    <property type="evidence" value="ECO:0007669"/>
    <property type="project" value="UniProtKB-UniRule"/>
</dbReference>
<gene>
    <name evidence="5" type="primary">rplT</name>
    <name evidence="7" type="ORF">COX15_01050</name>
</gene>
<keyword evidence="2 5" id="KW-0689">Ribosomal protein</keyword>
<name>A0A2H0ALJ2_9BACT</name>
<evidence type="ECO:0000256" key="2">
    <source>
        <dbReference type="ARBA" id="ARBA00022980"/>
    </source>
</evidence>
<comment type="function">
    <text evidence="5 6">Binds directly to 23S ribosomal RNA and is necessary for the in vitro assembly process of the 50S ribosomal subunit. It is not involved in the protein synthesizing functions of that subunit.</text>
</comment>